<protein>
    <submittedName>
        <fullName evidence="7">A-kinase anchor protein 6</fullName>
    </submittedName>
</protein>
<name>A0A2I4DC64_AUSLI</name>
<reference evidence="7" key="1">
    <citation type="submission" date="2025-08" db="UniProtKB">
        <authorList>
            <consortium name="RefSeq"/>
        </authorList>
    </citation>
    <scope>IDENTIFICATION</scope>
</reference>
<dbReference type="GeneID" id="106537002"/>
<dbReference type="GO" id="GO:0016529">
    <property type="term" value="C:sarcoplasmic reticulum"/>
    <property type="evidence" value="ECO:0007669"/>
    <property type="project" value="TreeGrafter"/>
</dbReference>
<comment type="subcellular location">
    <subcellularLocation>
        <location evidence="1">Endomembrane system</location>
    </subcellularLocation>
</comment>
<dbReference type="Proteomes" id="UP000192220">
    <property type="component" value="Unplaced"/>
</dbReference>
<evidence type="ECO:0000256" key="2">
    <source>
        <dbReference type="ARBA" id="ARBA00022553"/>
    </source>
</evidence>
<accession>A0A2I4DC64</accession>
<sequence length="988" mass="111021">MSIAALSPLSPELPSPVFMSMTPVSPTLDSDCSRSGLAPTIVDQSQGGATSGPGPSRGCLTGGGANMDFSRRTQKPPPLHTGADWKVVLHLPEIETWLRATSERVAQLSHSVGQDVDSRHVDVHLVQLKDICEDISDHVEQIHALLETEFSLKLLSYSVNIIVDIRTVQLLWHQLRVSVLVLKERLLQGLQDSNGNFTRQTDILQAFSQDQHQTRLDALTDVDDSGQLTIRCSQDYFSLDCGITAFELSDYSPSDEPEVRRTEDPPQETSPTRDSSHKLHNSLPELSENLNHSLSKLPTMQCGMSNQSEGPKRRLQGVSLSTQVSPTRPSLPKRAALFSSRGTKVEDSRGSHKKMKNFSELHLYGELSQSTPSLVDPPDRSKFWLELDSVYPENVSQSYESLQVLNKVKNQQVVSAHEEHPGRKSQRRLPEHKTSPGGRPCTGAPLKSQDEISNQMQRTHRRTHTPSMGDSDSPLPSPIREQNLSSDLEASGEESDPQLCPGKTRVWIVKQQVDQNPLRTGLDEQHWYGSEEFLALPAQLHKTEMLALKLENLTQSIPLANTGFTQKALQDVDDWELTELNTDWDGTENRDNVSSVGQSGDDSPSPPPLQRPSTRTAASRLSPSSSSDVAPSLDESLESGPLSDLQSEEEEGRGSTDGGLQLTAPPVDRSGCASLVQQLLEDVQGPDKDLHIWRRMEGFVQGPDKDLHIWRRMEGFVQKLDGFISWLQEALDSTENWTQPRQDLDSLRAYLDTHLSFKLKVDSHAALKESILEEGRVLLSFITSHQSALKDILLMVSSQWDQLQRQIRRQHGWMLRSLRCIQARLFYTSQSHEPFTTLLDTSTNEKRLCRAEGLKADLISAQWELQRVALEKMAVKLSSMKYPSPPWRHLSQLTRTNSLQEFEAEFQELWDWLMDMDAMVTDSHQLMMSEDQRHQLFKSSHAELMMMDGRKSGLLGRAESLRRSGVELPTDFHVKIHNLTHTWTQLET</sequence>
<feature type="compositionally biased region" description="Polar residues" evidence="5">
    <location>
        <begin position="298"/>
        <end position="309"/>
    </location>
</feature>
<feature type="region of interest" description="Disordered" evidence="5">
    <location>
        <begin position="250"/>
        <end position="280"/>
    </location>
</feature>
<keyword evidence="4" id="KW-0472">Membrane</keyword>
<feature type="compositionally biased region" description="Basic and acidic residues" evidence="5">
    <location>
        <begin position="416"/>
        <end position="434"/>
    </location>
</feature>
<feature type="region of interest" description="Disordered" evidence="5">
    <location>
        <begin position="298"/>
        <end position="330"/>
    </location>
</feature>
<dbReference type="GO" id="GO:0044325">
    <property type="term" value="F:transmembrane transporter binding"/>
    <property type="evidence" value="ECO:0007669"/>
    <property type="project" value="TreeGrafter"/>
</dbReference>
<feature type="compositionally biased region" description="Low complexity" evidence="5">
    <location>
        <begin position="613"/>
        <end position="634"/>
    </location>
</feature>
<evidence type="ECO:0000256" key="3">
    <source>
        <dbReference type="ARBA" id="ARBA00022737"/>
    </source>
</evidence>
<dbReference type="OrthoDB" id="10041151at2759"/>
<keyword evidence="6" id="KW-1185">Reference proteome</keyword>
<keyword evidence="3" id="KW-0677">Repeat</keyword>
<evidence type="ECO:0000313" key="6">
    <source>
        <dbReference type="Proteomes" id="UP000192220"/>
    </source>
</evidence>
<feature type="compositionally biased region" description="Polar residues" evidence="5">
    <location>
        <begin position="318"/>
        <end position="328"/>
    </location>
</feature>
<dbReference type="Pfam" id="PF00435">
    <property type="entry name" value="Spectrin"/>
    <property type="match status" value="1"/>
</dbReference>
<feature type="region of interest" description="Disordered" evidence="5">
    <location>
        <begin position="28"/>
        <end position="80"/>
    </location>
</feature>
<dbReference type="PANTHER" id="PTHR14514:SF2">
    <property type="entry name" value="A-KINASE ANCHOR PROTEIN 6"/>
    <property type="match status" value="1"/>
</dbReference>
<dbReference type="PANTHER" id="PTHR14514">
    <property type="entry name" value="PKA ANCHORING PROTEIN"/>
    <property type="match status" value="1"/>
</dbReference>
<dbReference type="AlphaFoldDB" id="A0A2I4DC64"/>
<feature type="non-terminal residue" evidence="7">
    <location>
        <position position="988"/>
    </location>
</feature>
<dbReference type="InterPro" id="IPR002017">
    <property type="entry name" value="Spectrin_repeat"/>
</dbReference>
<keyword evidence="2" id="KW-0597">Phosphoprotein</keyword>
<feature type="region of interest" description="Disordered" evidence="5">
    <location>
        <begin position="412"/>
        <end position="481"/>
    </location>
</feature>
<evidence type="ECO:0000256" key="1">
    <source>
        <dbReference type="ARBA" id="ARBA00004308"/>
    </source>
</evidence>
<feature type="compositionally biased region" description="Low complexity" evidence="5">
    <location>
        <begin position="593"/>
        <end position="603"/>
    </location>
</feature>
<dbReference type="Gene3D" id="1.20.58.60">
    <property type="match status" value="1"/>
</dbReference>
<evidence type="ECO:0000256" key="4">
    <source>
        <dbReference type="ARBA" id="ARBA00023136"/>
    </source>
</evidence>
<dbReference type="GO" id="GO:0048471">
    <property type="term" value="C:perinuclear region of cytoplasm"/>
    <property type="evidence" value="ECO:0007669"/>
    <property type="project" value="TreeGrafter"/>
</dbReference>
<dbReference type="SUPFAM" id="SSF46966">
    <property type="entry name" value="Spectrin repeat"/>
    <property type="match status" value="1"/>
</dbReference>
<proteinExistence type="predicted"/>
<dbReference type="STRING" id="52670.A0A2I4DC64"/>
<feature type="region of interest" description="Disordered" evidence="5">
    <location>
        <begin position="581"/>
        <end position="668"/>
    </location>
</feature>
<dbReference type="GO" id="GO:0051018">
    <property type="term" value="F:protein kinase A binding"/>
    <property type="evidence" value="ECO:0007669"/>
    <property type="project" value="TreeGrafter"/>
</dbReference>
<evidence type="ECO:0000256" key="5">
    <source>
        <dbReference type="SAM" id="MobiDB-lite"/>
    </source>
</evidence>
<dbReference type="KEGG" id="alim:106537002"/>
<organism evidence="6 7">
    <name type="scientific">Austrofundulus limnaeus</name>
    <name type="common">Annual killifish</name>
    <dbReference type="NCBI Taxonomy" id="52670"/>
    <lineage>
        <taxon>Eukaryota</taxon>
        <taxon>Metazoa</taxon>
        <taxon>Chordata</taxon>
        <taxon>Craniata</taxon>
        <taxon>Vertebrata</taxon>
        <taxon>Euteleostomi</taxon>
        <taxon>Actinopterygii</taxon>
        <taxon>Neopterygii</taxon>
        <taxon>Teleostei</taxon>
        <taxon>Neoteleostei</taxon>
        <taxon>Acanthomorphata</taxon>
        <taxon>Ovalentaria</taxon>
        <taxon>Atherinomorphae</taxon>
        <taxon>Cyprinodontiformes</taxon>
        <taxon>Rivulidae</taxon>
        <taxon>Austrofundulus</taxon>
    </lineage>
</organism>
<dbReference type="InParanoid" id="A0A2I4DC64"/>
<evidence type="ECO:0000313" key="7">
    <source>
        <dbReference type="RefSeq" id="XP_013889820.1"/>
    </source>
</evidence>
<dbReference type="RefSeq" id="XP_013889820.1">
    <property type="nucleotide sequence ID" value="XM_014034366.1"/>
</dbReference>
<gene>
    <name evidence="7" type="primary">LOC106537002</name>
</gene>